<comment type="caution">
    <text evidence="3">The sequence shown here is derived from an EMBL/GenBank/DDBJ whole genome shotgun (WGS) entry which is preliminary data.</text>
</comment>
<dbReference type="SUPFAM" id="SSF81383">
    <property type="entry name" value="F-box domain"/>
    <property type="match status" value="1"/>
</dbReference>
<dbReference type="EMBL" id="JAVRRT010000008">
    <property type="protein sequence ID" value="KAK5169612.1"/>
    <property type="molecule type" value="Genomic_DNA"/>
</dbReference>
<dbReference type="Proteomes" id="UP001337655">
    <property type="component" value="Unassembled WGS sequence"/>
</dbReference>
<evidence type="ECO:0000256" key="1">
    <source>
        <dbReference type="SAM" id="MobiDB-lite"/>
    </source>
</evidence>
<feature type="domain" description="F-box" evidence="2">
    <location>
        <begin position="72"/>
        <end position="112"/>
    </location>
</feature>
<dbReference type="RefSeq" id="XP_064658958.1">
    <property type="nucleotide sequence ID" value="XM_064802833.1"/>
</dbReference>
<protein>
    <recommendedName>
        <fullName evidence="2">F-box domain-containing protein</fullName>
    </recommendedName>
</protein>
<reference evidence="3 4" key="1">
    <citation type="submission" date="2023-08" db="EMBL/GenBank/DDBJ databases">
        <title>Black Yeasts Isolated from many extreme environments.</title>
        <authorList>
            <person name="Coleine C."/>
            <person name="Stajich J.E."/>
            <person name="Selbmann L."/>
        </authorList>
    </citation>
    <scope>NUCLEOTIDE SEQUENCE [LARGE SCALE GENOMIC DNA]</scope>
    <source>
        <strain evidence="3 4">CCFEE 5935</strain>
    </source>
</reference>
<dbReference type="InterPro" id="IPR036047">
    <property type="entry name" value="F-box-like_dom_sf"/>
</dbReference>
<dbReference type="AlphaFoldDB" id="A0AAV9PC03"/>
<dbReference type="InterPro" id="IPR001810">
    <property type="entry name" value="F-box_dom"/>
</dbReference>
<dbReference type="Gene3D" id="1.20.1280.50">
    <property type="match status" value="1"/>
</dbReference>
<proteinExistence type="predicted"/>
<name>A0AAV9PC03_9PEZI</name>
<evidence type="ECO:0000313" key="4">
    <source>
        <dbReference type="Proteomes" id="UP001337655"/>
    </source>
</evidence>
<keyword evidence="4" id="KW-1185">Reference proteome</keyword>
<feature type="region of interest" description="Disordered" evidence="1">
    <location>
        <begin position="29"/>
        <end position="51"/>
    </location>
</feature>
<organism evidence="3 4">
    <name type="scientific">Saxophila tyrrhenica</name>
    <dbReference type="NCBI Taxonomy" id="1690608"/>
    <lineage>
        <taxon>Eukaryota</taxon>
        <taxon>Fungi</taxon>
        <taxon>Dikarya</taxon>
        <taxon>Ascomycota</taxon>
        <taxon>Pezizomycotina</taxon>
        <taxon>Dothideomycetes</taxon>
        <taxon>Dothideomycetidae</taxon>
        <taxon>Mycosphaerellales</taxon>
        <taxon>Extremaceae</taxon>
        <taxon>Saxophila</taxon>
    </lineage>
</organism>
<evidence type="ECO:0000259" key="2">
    <source>
        <dbReference type="SMART" id="SM00256"/>
    </source>
</evidence>
<sequence>MAVVPTSRKRSRRVSLAFKVLKKRNTYANGASFKPAHSTKRRSNVHNTTRDYTHGKLTRGVTTAMSRNAVLNTQELQELILSHLPSKDLLTFRGVSKHWNGLITKSPELKKKLFLFGKANGSFWFLNAKSGKIEAYSKYEKKTVSGNLTEHHEPLAPAQLNTDLFINVSAKRSLIHRAYYREDIVFKATPDLSKHDSIFNRMHVCQPPVSHVNFKFVFSSQPFKRYRRVHDFIHEIRAEVFNTRGVKYGDILRKFRSEVKAQLLVTDAEVDKYAISIVASRVWVPVRIFVTDKEFEAVESGVYEPSQTDMLEL</sequence>
<evidence type="ECO:0000313" key="3">
    <source>
        <dbReference type="EMBL" id="KAK5169612.1"/>
    </source>
</evidence>
<accession>A0AAV9PC03</accession>
<gene>
    <name evidence="3" type="ORF">LTR77_005589</name>
</gene>
<dbReference type="Pfam" id="PF00646">
    <property type="entry name" value="F-box"/>
    <property type="match status" value="1"/>
</dbReference>
<dbReference type="GeneID" id="89926930"/>
<dbReference type="SMART" id="SM00256">
    <property type="entry name" value="FBOX"/>
    <property type="match status" value="1"/>
</dbReference>